<dbReference type="RefSeq" id="XP_014657663.1">
    <property type="nucleotide sequence ID" value="XM_014802177.1"/>
</dbReference>
<sequence length="401" mass="44041">MASGQHAAEGAEHEALALVLEHLVSAGPVHKTPDKLQPGTSDHNAITPAPISVQGHTHWWGRFFPGHMESTLDRLFAAHHMGNYVAVRGQPGKRIFESMPIYVRVGMHLLFYKSKEQSFLRYKSVEELLQTVSVRQGKVYDDESDPQAVLEHIQKFIATYSIDTAELLQPDPSKYPNFNSFFFRKLRPGARPIAEPDNASIVSSCADCRLTVFDNVAASTKYWIKGDGFTINRLIGDTNLADRSFPPGSSLAIFRLAPADYHRYHHPVGPTVCGPTRHISGEYFTVNPQAVNANFDVFSSNRRDTLLLNWTPKGAGTPVIPVAFVAIGAMLVGSIGWTNANQGTSVQRGDESGYFAYGGSTIVCVFPPEAKVQWDLDLKDNSANGIETMVRVGDRIGVSNA</sequence>
<dbReference type="Proteomes" id="UP000053758">
    <property type="component" value="Unassembled WGS sequence"/>
</dbReference>
<dbReference type="GeneID" id="26303007"/>
<protein>
    <submittedName>
        <fullName evidence="1">Uncharacterized protein</fullName>
    </submittedName>
</protein>
<dbReference type="AlphaFoldDB" id="A0A081CBH7"/>
<dbReference type="EMBL" id="DF830071">
    <property type="protein sequence ID" value="GAK64023.1"/>
    <property type="molecule type" value="Genomic_DNA"/>
</dbReference>
<dbReference type="PANTHER" id="PTHR10067:SF17">
    <property type="entry name" value="PHOSPHATIDYLSERINE DECARBOXYLASE PROENZYME 2"/>
    <property type="match status" value="1"/>
</dbReference>
<proteinExistence type="predicted"/>
<dbReference type="HOGENOM" id="CLU_029061_2_1_1"/>
<dbReference type="GO" id="GO:0004609">
    <property type="term" value="F:phosphatidylserine decarboxylase activity"/>
    <property type="evidence" value="ECO:0007669"/>
    <property type="project" value="InterPro"/>
</dbReference>
<dbReference type="Pfam" id="PF02666">
    <property type="entry name" value="PS_Dcarbxylase"/>
    <property type="match status" value="1"/>
</dbReference>
<accession>A0A081CBH7</accession>
<organism evidence="1 2">
    <name type="scientific">Pseudozyma antarctica</name>
    <name type="common">Yeast</name>
    <name type="synonym">Candida antarctica</name>
    <dbReference type="NCBI Taxonomy" id="84753"/>
    <lineage>
        <taxon>Eukaryota</taxon>
        <taxon>Fungi</taxon>
        <taxon>Dikarya</taxon>
        <taxon>Basidiomycota</taxon>
        <taxon>Ustilaginomycotina</taxon>
        <taxon>Ustilaginomycetes</taxon>
        <taxon>Ustilaginales</taxon>
        <taxon>Ustilaginaceae</taxon>
        <taxon>Moesziomyces</taxon>
    </lineage>
</organism>
<evidence type="ECO:0000313" key="2">
    <source>
        <dbReference type="Proteomes" id="UP000053758"/>
    </source>
</evidence>
<gene>
    <name evidence="1" type="ORF">PAN0_004c2232</name>
</gene>
<dbReference type="OrthoDB" id="5973539at2759"/>
<evidence type="ECO:0000313" key="1">
    <source>
        <dbReference type="EMBL" id="GAK64023.1"/>
    </source>
</evidence>
<name>A0A081CBH7_PSEA2</name>
<dbReference type="InterPro" id="IPR003817">
    <property type="entry name" value="PS_Dcarbxylase"/>
</dbReference>
<dbReference type="GO" id="GO:0008654">
    <property type="term" value="P:phospholipid biosynthetic process"/>
    <property type="evidence" value="ECO:0007669"/>
    <property type="project" value="InterPro"/>
</dbReference>
<keyword evidence="2" id="KW-1185">Reference proteome</keyword>
<dbReference type="PANTHER" id="PTHR10067">
    <property type="entry name" value="PHOSPHATIDYLSERINE DECARBOXYLASE"/>
    <property type="match status" value="1"/>
</dbReference>
<reference evidence="2" key="1">
    <citation type="journal article" date="2014" name="Genome Announc.">
        <title>Draft Genome Sequence of the Yeast Pseudozyma antarctica Type Strain JCM10317, a Producer of the Glycolipid Biosurfactants, Mannosylerythritol Lipids.</title>
        <authorList>
            <person name="Saika A."/>
            <person name="Koike H."/>
            <person name="Hori T."/>
            <person name="Fukuoka T."/>
            <person name="Sato S."/>
            <person name="Habe H."/>
            <person name="Kitamoto D."/>
            <person name="Morita T."/>
        </authorList>
    </citation>
    <scope>NUCLEOTIDE SEQUENCE [LARGE SCALE GENOMIC DNA]</scope>
    <source>
        <strain evidence="2">JCM 10317</strain>
    </source>
</reference>